<dbReference type="Gene3D" id="2.120.10.80">
    <property type="entry name" value="Kelch-type beta propeller"/>
    <property type="match status" value="1"/>
</dbReference>
<keyword evidence="9" id="KW-1185">Reference proteome</keyword>
<keyword evidence="2 6" id="KW-0812">Transmembrane</keyword>
<dbReference type="InterPro" id="IPR051694">
    <property type="entry name" value="Immunoregulatory_rcpt-like"/>
</dbReference>
<feature type="region of interest" description="Disordered" evidence="5">
    <location>
        <begin position="519"/>
        <end position="544"/>
    </location>
</feature>
<accession>A0AAN6NPD9</accession>
<reference evidence="8" key="1">
    <citation type="journal article" date="2023" name="Mol. Phylogenet. Evol.">
        <title>Genome-scale phylogeny and comparative genomics of the fungal order Sordariales.</title>
        <authorList>
            <person name="Hensen N."/>
            <person name="Bonometti L."/>
            <person name="Westerberg I."/>
            <person name="Brannstrom I.O."/>
            <person name="Guillou S."/>
            <person name="Cros-Aarteil S."/>
            <person name="Calhoun S."/>
            <person name="Haridas S."/>
            <person name="Kuo A."/>
            <person name="Mondo S."/>
            <person name="Pangilinan J."/>
            <person name="Riley R."/>
            <person name="LaButti K."/>
            <person name="Andreopoulos B."/>
            <person name="Lipzen A."/>
            <person name="Chen C."/>
            <person name="Yan M."/>
            <person name="Daum C."/>
            <person name="Ng V."/>
            <person name="Clum A."/>
            <person name="Steindorff A."/>
            <person name="Ohm R.A."/>
            <person name="Martin F."/>
            <person name="Silar P."/>
            <person name="Natvig D.O."/>
            <person name="Lalanne C."/>
            <person name="Gautier V."/>
            <person name="Ament-Velasquez S.L."/>
            <person name="Kruys A."/>
            <person name="Hutchinson M.I."/>
            <person name="Powell A.J."/>
            <person name="Barry K."/>
            <person name="Miller A.N."/>
            <person name="Grigoriev I.V."/>
            <person name="Debuchy R."/>
            <person name="Gladieux P."/>
            <person name="Hiltunen Thoren M."/>
            <person name="Johannesson H."/>
        </authorList>
    </citation>
    <scope>NUCLEOTIDE SEQUENCE</scope>
    <source>
        <strain evidence="8">CBS 626.80</strain>
    </source>
</reference>
<reference evidence="8" key="2">
    <citation type="submission" date="2023-06" db="EMBL/GenBank/DDBJ databases">
        <authorList>
            <consortium name="Lawrence Berkeley National Laboratory"/>
            <person name="Mondo S.J."/>
            <person name="Hensen N."/>
            <person name="Bonometti L."/>
            <person name="Westerberg I."/>
            <person name="Brannstrom I.O."/>
            <person name="Guillou S."/>
            <person name="Cros-Aarteil S."/>
            <person name="Calhoun S."/>
            <person name="Haridas S."/>
            <person name="Kuo A."/>
            <person name="Pangilinan J."/>
            <person name="Riley R."/>
            <person name="Labutti K."/>
            <person name="Andreopoulos B."/>
            <person name="Lipzen A."/>
            <person name="Chen C."/>
            <person name="Yanf M."/>
            <person name="Daum C."/>
            <person name="Ng V."/>
            <person name="Clum A."/>
            <person name="Steindorff A."/>
            <person name="Ohm R."/>
            <person name="Martin F."/>
            <person name="Silar P."/>
            <person name="Natvig D."/>
            <person name="Lalanne C."/>
            <person name="Gautier V."/>
            <person name="Ament-Velasquez S.L."/>
            <person name="Kruys A."/>
            <person name="Hutchinson M.I."/>
            <person name="Powell A.J."/>
            <person name="Barry K."/>
            <person name="Miller A.N."/>
            <person name="Grigoriev I.V."/>
            <person name="Debuchy R."/>
            <person name="Gladieux P."/>
            <person name="Thoren M.H."/>
            <person name="Johannesson H."/>
        </authorList>
    </citation>
    <scope>NUCLEOTIDE SEQUENCE</scope>
    <source>
        <strain evidence="8">CBS 626.80</strain>
    </source>
</reference>
<evidence type="ECO:0000256" key="5">
    <source>
        <dbReference type="SAM" id="MobiDB-lite"/>
    </source>
</evidence>
<dbReference type="GO" id="GO:0016020">
    <property type="term" value="C:membrane"/>
    <property type="evidence" value="ECO:0007669"/>
    <property type="project" value="UniProtKB-SubCell"/>
</dbReference>
<evidence type="ECO:0000256" key="7">
    <source>
        <dbReference type="SAM" id="SignalP"/>
    </source>
</evidence>
<protein>
    <recommendedName>
        <fullName evidence="10">Kelch repeat protein</fullName>
    </recommendedName>
</protein>
<gene>
    <name evidence="8" type="ORF">QBC32DRAFT_378245</name>
</gene>
<feature type="transmembrane region" description="Helical" evidence="6">
    <location>
        <begin position="441"/>
        <end position="464"/>
    </location>
</feature>
<organism evidence="8 9">
    <name type="scientific">Pseudoneurospora amorphoporcata</name>
    <dbReference type="NCBI Taxonomy" id="241081"/>
    <lineage>
        <taxon>Eukaryota</taxon>
        <taxon>Fungi</taxon>
        <taxon>Dikarya</taxon>
        <taxon>Ascomycota</taxon>
        <taxon>Pezizomycotina</taxon>
        <taxon>Sordariomycetes</taxon>
        <taxon>Sordariomycetidae</taxon>
        <taxon>Sordariales</taxon>
        <taxon>Sordariaceae</taxon>
        <taxon>Pseudoneurospora</taxon>
    </lineage>
</organism>
<keyword evidence="7" id="KW-0732">Signal</keyword>
<dbReference type="InterPro" id="IPR015915">
    <property type="entry name" value="Kelch-typ_b-propeller"/>
</dbReference>
<proteinExistence type="predicted"/>
<keyword evidence="3 6" id="KW-1133">Transmembrane helix</keyword>
<keyword evidence="4 6" id="KW-0472">Membrane</keyword>
<sequence>MLLGVLGVLLSTITPAHAELLDSPAPENFLRRIQVRAAVVGNHVYIDGGELSQLDSATKSPPPSSRASNGNNSTLSIDLSKSKSPPAKMLLAKAPTPSTPNVSGPRPTSGIWKFVVDGNGGGKWEIETPVPTSPAPLRTLRLTEQAAFVATTGSNGGIGFSVDGIASAWTDPSNPYAEHIPGMVVYDMNRKEWRNETSLGFTTGNGSLRGGAGVFVPSFGNTGEDDKNNGLVFILGGSVFAVPATTTGTQPDFVMGFENVTFFDPVSREWYWQTTTGERPSSREKFCAVGVQGRNGTYEIFIYGGADSKTEESYRDVYILSLPGFVWFKAADSSQEKRADPACVVVGKGKRQMLSIGGKEISAKWESADSFPQGLGIFDMTALTWLKDGSYDADMGDYESPDVVRDWYNKADPTTPSTSTSSTSGSGDTQTGGKKSNNTGAIAGGVVAGVVGLAILGGLLFCFLRKSKQNRTAPEADNEYGVSRGEGGQQHIRAFPPANKELVAVEKPVEAHVAPEELPTDNNHHWERGGTETQVGGVERHRYR</sequence>
<dbReference type="SUPFAM" id="SSF117281">
    <property type="entry name" value="Kelch motif"/>
    <property type="match status" value="1"/>
</dbReference>
<evidence type="ECO:0000313" key="9">
    <source>
        <dbReference type="Proteomes" id="UP001303222"/>
    </source>
</evidence>
<evidence type="ECO:0000256" key="6">
    <source>
        <dbReference type="SAM" id="Phobius"/>
    </source>
</evidence>
<feature type="compositionally biased region" description="Low complexity" evidence="5">
    <location>
        <begin position="412"/>
        <end position="437"/>
    </location>
</feature>
<feature type="region of interest" description="Disordered" evidence="5">
    <location>
        <begin position="53"/>
        <end position="79"/>
    </location>
</feature>
<comment type="subcellular location">
    <subcellularLocation>
        <location evidence="1">Membrane</location>
        <topology evidence="1">Single-pass membrane protein</topology>
    </subcellularLocation>
</comment>
<dbReference type="Proteomes" id="UP001303222">
    <property type="component" value="Unassembled WGS sequence"/>
</dbReference>
<feature type="signal peptide" evidence="7">
    <location>
        <begin position="1"/>
        <end position="18"/>
    </location>
</feature>
<evidence type="ECO:0000256" key="2">
    <source>
        <dbReference type="ARBA" id="ARBA00022692"/>
    </source>
</evidence>
<comment type="caution">
    <text evidence="8">The sequence shown here is derived from an EMBL/GenBank/DDBJ whole genome shotgun (WGS) entry which is preliminary data.</text>
</comment>
<feature type="chain" id="PRO_5042922901" description="Kelch repeat protein" evidence="7">
    <location>
        <begin position="19"/>
        <end position="544"/>
    </location>
</feature>
<name>A0AAN6NPD9_9PEZI</name>
<dbReference type="PANTHER" id="PTHR15549">
    <property type="entry name" value="PAIRED IMMUNOGLOBULIN-LIKE TYPE 2 RECEPTOR"/>
    <property type="match status" value="1"/>
</dbReference>
<evidence type="ECO:0000256" key="3">
    <source>
        <dbReference type="ARBA" id="ARBA00022989"/>
    </source>
</evidence>
<evidence type="ECO:0000313" key="8">
    <source>
        <dbReference type="EMBL" id="KAK3949584.1"/>
    </source>
</evidence>
<evidence type="ECO:0000256" key="1">
    <source>
        <dbReference type="ARBA" id="ARBA00004167"/>
    </source>
</evidence>
<dbReference type="GO" id="GO:0071944">
    <property type="term" value="C:cell periphery"/>
    <property type="evidence" value="ECO:0007669"/>
    <property type="project" value="UniProtKB-ARBA"/>
</dbReference>
<dbReference type="EMBL" id="MU859208">
    <property type="protein sequence ID" value="KAK3949584.1"/>
    <property type="molecule type" value="Genomic_DNA"/>
</dbReference>
<evidence type="ECO:0000256" key="4">
    <source>
        <dbReference type="ARBA" id="ARBA00023136"/>
    </source>
</evidence>
<evidence type="ECO:0008006" key="10">
    <source>
        <dbReference type="Google" id="ProtNLM"/>
    </source>
</evidence>
<feature type="region of interest" description="Disordered" evidence="5">
    <location>
        <begin position="407"/>
        <end position="437"/>
    </location>
</feature>
<dbReference type="AlphaFoldDB" id="A0AAN6NPD9"/>